<protein>
    <submittedName>
        <fullName evidence="2">Uncharacterized protein</fullName>
    </submittedName>
</protein>
<organism evidence="2 3">
    <name type="scientific">Drosophila gunungcola</name>
    <name type="common">fruit fly</name>
    <dbReference type="NCBI Taxonomy" id="103775"/>
    <lineage>
        <taxon>Eukaryota</taxon>
        <taxon>Metazoa</taxon>
        <taxon>Ecdysozoa</taxon>
        <taxon>Arthropoda</taxon>
        <taxon>Hexapoda</taxon>
        <taxon>Insecta</taxon>
        <taxon>Pterygota</taxon>
        <taxon>Neoptera</taxon>
        <taxon>Endopterygota</taxon>
        <taxon>Diptera</taxon>
        <taxon>Brachycera</taxon>
        <taxon>Muscomorpha</taxon>
        <taxon>Ephydroidea</taxon>
        <taxon>Drosophilidae</taxon>
        <taxon>Drosophila</taxon>
        <taxon>Sophophora</taxon>
    </lineage>
</organism>
<evidence type="ECO:0000313" key="3">
    <source>
        <dbReference type="Proteomes" id="UP001059596"/>
    </source>
</evidence>
<sequence>MSLIDLNPTEEQIPELQEPLKDEDKQEDDHLHCKEAMKGEAIAKALGDVQIYVELGEEEAFVQMKPPQLHKFRVTRNGVNSGSSESYKFDRADPKDIARWDLKKELKLDLISSQVAEQFGKLQTDDVTGEVYMMVPIDINILVDQSKMTPDLATQSITEEDAYKEETGPGHTFYLYHDLDGHPRKLPKAALDQQNQMDSQDGQNSPDVKVSQDKEEPQPAYKVNWNYHLHEFEVPKLSFPFELSLEPELVSLLGGRTENQTETEEVPMDSEEMPTDSEESLTDSGVSTEEDESENPFLEEIDYLQDLIEDMEF</sequence>
<feature type="compositionally biased region" description="Basic and acidic residues" evidence="1">
    <location>
        <begin position="18"/>
        <end position="29"/>
    </location>
</feature>
<gene>
    <name evidence="2" type="ORF">M5D96_011176</name>
</gene>
<feature type="region of interest" description="Disordered" evidence="1">
    <location>
        <begin position="191"/>
        <end position="217"/>
    </location>
</feature>
<evidence type="ECO:0000256" key="1">
    <source>
        <dbReference type="SAM" id="MobiDB-lite"/>
    </source>
</evidence>
<accession>A0A9Q0BL08</accession>
<dbReference type="AlphaFoldDB" id="A0A9Q0BL08"/>
<feature type="region of interest" description="Disordered" evidence="1">
    <location>
        <begin position="253"/>
        <end position="297"/>
    </location>
</feature>
<comment type="caution">
    <text evidence="2">The sequence shown here is derived from an EMBL/GenBank/DDBJ whole genome shotgun (WGS) entry which is preliminary data.</text>
</comment>
<feature type="region of interest" description="Disordered" evidence="1">
    <location>
        <begin position="1"/>
        <end position="29"/>
    </location>
</feature>
<reference evidence="2" key="1">
    <citation type="journal article" date="2023" name="Genome Biol. Evol.">
        <title>Long-read-based Genome Assembly of Drosophila gunungcola Reveals Fewer Chemosensory Genes in Flower-breeding Species.</title>
        <authorList>
            <person name="Negi A."/>
            <person name="Liao B.Y."/>
            <person name="Yeh S.D."/>
        </authorList>
    </citation>
    <scope>NUCLEOTIDE SEQUENCE</scope>
    <source>
        <strain evidence="2">Sukarami</strain>
    </source>
</reference>
<proteinExistence type="predicted"/>
<feature type="compositionally biased region" description="Polar residues" evidence="1">
    <location>
        <begin position="192"/>
        <end position="206"/>
    </location>
</feature>
<dbReference type="EMBL" id="JAMKOV010000024">
    <property type="protein sequence ID" value="KAI8036082.1"/>
    <property type="molecule type" value="Genomic_DNA"/>
</dbReference>
<name>A0A9Q0BL08_9MUSC</name>
<dbReference type="Proteomes" id="UP001059596">
    <property type="component" value="Unassembled WGS sequence"/>
</dbReference>
<keyword evidence="3" id="KW-1185">Reference proteome</keyword>
<feature type="compositionally biased region" description="Acidic residues" evidence="1">
    <location>
        <begin position="261"/>
        <end position="281"/>
    </location>
</feature>
<evidence type="ECO:0000313" key="2">
    <source>
        <dbReference type="EMBL" id="KAI8036082.1"/>
    </source>
</evidence>
<feature type="compositionally biased region" description="Acidic residues" evidence="1">
    <location>
        <begin position="288"/>
        <end position="297"/>
    </location>
</feature>